<dbReference type="RefSeq" id="WP_206492287.1">
    <property type="nucleotide sequence ID" value="NZ_JBHMAS010000055.1"/>
</dbReference>
<dbReference type="Proteomes" id="UP001589587">
    <property type="component" value="Unassembled WGS sequence"/>
</dbReference>
<dbReference type="InterPro" id="IPR009057">
    <property type="entry name" value="Homeodomain-like_sf"/>
</dbReference>
<evidence type="ECO:0000256" key="3">
    <source>
        <dbReference type="ARBA" id="ARBA00023163"/>
    </source>
</evidence>
<dbReference type="SUPFAM" id="SSF48498">
    <property type="entry name" value="Tetracyclin repressor-like, C-terminal domain"/>
    <property type="match status" value="1"/>
</dbReference>
<dbReference type="Pfam" id="PF00440">
    <property type="entry name" value="TetR_N"/>
    <property type="match status" value="1"/>
</dbReference>
<evidence type="ECO:0000313" key="7">
    <source>
        <dbReference type="Proteomes" id="UP001589587"/>
    </source>
</evidence>
<comment type="caution">
    <text evidence="6">The sequence shown here is derived from an EMBL/GenBank/DDBJ whole genome shotgun (WGS) entry which is preliminary data.</text>
</comment>
<evidence type="ECO:0000259" key="5">
    <source>
        <dbReference type="PROSITE" id="PS50977"/>
    </source>
</evidence>
<evidence type="ECO:0000256" key="4">
    <source>
        <dbReference type="PROSITE-ProRule" id="PRU00335"/>
    </source>
</evidence>
<dbReference type="PROSITE" id="PS50977">
    <property type="entry name" value="HTH_TETR_2"/>
    <property type="match status" value="1"/>
</dbReference>
<dbReference type="Gene3D" id="1.10.357.10">
    <property type="entry name" value="Tetracycline Repressor, domain 2"/>
    <property type="match status" value="1"/>
</dbReference>
<proteinExistence type="predicted"/>
<keyword evidence="1" id="KW-0805">Transcription regulation</keyword>
<dbReference type="PRINTS" id="PR00455">
    <property type="entry name" value="HTHTETR"/>
</dbReference>
<dbReference type="InterPro" id="IPR023772">
    <property type="entry name" value="DNA-bd_HTH_TetR-type_CS"/>
</dbReference>
<dbReference type="PANTHER" id="PTHR47506:SF3">
    <property type="entry name" value="HTH-TYPE TRANSCRIPTIONAL REGULATOR LMRA"/>
    <property type="match status" value="1"/>
</dbReference>
<gene>
    <name evidence="6" type="ORF">ACFFQ6_24590</name>
</gene>
<dbReference type="InterPro" id="IPR001647">
    <property type="entry name" value="HTH_TetR"/>
</dbReference>
<reference evidence="6 7" key="1">
    <citation type="submission" date="2024-09" db="EMBL/GenBank/DDBJ databases">
        <authorList>
            <person name="Sun Q."/>
            <person name="Mori K."/>
        </authorList>
    </citation>
    <scope>NUCLEOTIDE SEQUENCE [LARGE SCALE GENOMIC DNA]</scope>
    <source>
        <strain evidence="6 7">JCM 11411</strain>
    </source>
</reference>
<name>A0ABV5XK82_9NOCA</name>
<dbReference type="SUPFAM" id="SSF46689">
    <property type="entry name" value="Homeodomain-like"/>
    <property type="match status" value="1"/>
</dbReference>
<organism evidence="6 7">
    <name type="scientific">Rhodococcus baikonurensis</name>
    <dbReference type="NCBI Taxonomy" id="172041"/>
    <lineage>
        <taxon>Bacteria</taxon>
        <taxon>Bacillati</taxon>
        <taxon>Actinomycetota</taxon>
        <taxon>Actinomycetes</taxon>
        <taxon>Mycobacteriales</taxon>
        <taxon>Nocardiaceae</taxon>
        <taxon>Rhodococcus</taxon>
        <taxon>Rhodococcus erythropolis group</taxon>
    </lineage>
</organism>
<evidence type="ECO:0000256" key="2">
    <source>
        <dbReference type="ARBA" id="ARBA00023125"/>
    </source>
</evidence>
<dbReference type="EMBL" id="JBHMAS010000055">
    <property type="protein sequence ID" value="MFB9782891.1"/>
    <property type="molecule type" value="Genomic_DNA"/>
</dbReference>
<sequence length="204" mass="22065">MSTATATFTFAHSPCIQPRAKVTREKVLDETAHVFDALGYFPASITEMLNGSDLTKGAIFYHFPSKEAIAQQLVEDWIATIEAEFADAATTQLPATTQLRAVFEALADIVTTSVRARAGMKLILERAVSGGVGAYRRWVSATDAVFAAAITRAEVSADVDSRRRAWNLCAGFTVAVLLEDIDGDDLDVAARVDDLLTMHLAFAH</sequence>
<evidence type="ECO:0000313" key="6">
    <source>
        <dbReference type="EMBL" id="MFB9782891.1"/>
    </source>
</evidence>
<keyword evidence="2 4" id="KW-0238">DNA-binding</keyword>
<dbReference type="InterPro" id="IPR036271">
    <property type="entry name" value="Tet_transcr_reg_TetR-rel_C_sf"/>
</dbReference>
<keyword evidence="3" id="KW-0804">Transcription</keyword>
<keyword evidence="7" id="KW-1185">Reference proteome</keyword>
<feature type="DNA-binding region" description="H-T-H motif" evidence="4">
    <location>
        <begin position="44"/>
        <end position="63"/>
    </location>
</feature>
<dbReference type="PANTHER" id="PTHR47506">
    <property type="entry name" value="TRANSCRIPTIONAL REGULATORY PROTEIN"/>
    <property type="match status" value="1"/>
</dbReference>
<dbReference type="PROSITE" id="PS01081">
    <property type="entry name" value="HTH_TETR_1"/>
    <property type="match status" value="1"/>
</dbReference>
<feature type="domain" description="HTH tetR-type" evidence="5">
    <location>
        <begin position="21"/>
        <end position="81"/>
    </location>
</feature>
<evidence type="ECO:0000256" key="1">
    <source>
        <dbReference type="ARBA" id="ARBA00023015"/>
    </source>
</evidence>
<protein>
    <submittedName>
        <fullName evidence="6">TetR family transcriptional regulator</fullName>
    </submittedName>
</protein>
<accession>A0ABV5XK82</accession>